<proteinExistence type="inferred from homology"/>
<comment type="subcellular location">
    <subcellularLocation>
        <location evidence="1">Membrane</location>
        <topology evidence="1">Multi-pass membrane protein</topology>
    </subcellularLocation>
</comment>
<evidence type="ECO:0000313" key="12">
    <source>
        <dbReference type="Proteomes" id="UP000724874"/>
    </source>
</evidence>
<evidence type="ECO:0000256" key="1">
    <source>
        <dbReference type="ARBA" id="ARBA00004141"/>
    </source>
</evidence>
<dbReference type="PANTHER" id="PTHR28097">
    <property type="entry name" value="PHEROMONE A FACTOR RECEPTOR"/>
    <property type="match status" value="1"/>
</dbReference>
<organism evidence="11 12">
    <name type="scientific">Gymnopilus junonius</name>
    <name type="common">Spectacular rustgill mushroom</name>
    <name type="synonym">Gymnopilus spectabilis subsp. junonius</name>
    <dbReference type="NCBI Taxonomy" id="109634"/>
    <lineage>
        <taxon>Eukaryota</taxon>
        <taxon>Fungi</taxon>
        <taxon>Dikarya</taxon>
        <taxon>Basidiomycota</taxon>
        <taxon>Agaricomycotina</taxon>
        <taxon>Agaricomycetes</taxon>
        <taxon>Agaricomycetidae</taxon>
        <taxon>Agaricales</taxon>
        <taxon>Agaricineae</taxon>
        <taxon>Hymenogastraceae</taxon>
        <taxon>Gymnopilus</taxon>
    </lineage>
</organism>
<name>A0A9P5N6W4_GYMJU</name>
<dbReference type="PRINTS" id="PR00901">
    <property type="entry name" value="PHEROMONEBAR"/>
</dbReference>
<dbReference type="Proteomes" id="UP000724874">
    <property type="component" value="Unassembled WGS sequence"/>
</dbReference>
<gene>
    <name evidence="11" type="ORF">CPB84DRAFT_1693502</name>
</gene>
<evidence type="ECO:0000256" key="10">
    <source>
        <dbReference type="SAM" id="Phobius"/>
    </source>
</evidence>
<evidence type="ECO:0000313" key="11">
    <source>
        <dbReference type="EMBL" id="KAF8870067.1"/>
    </source>
</evidence>
<evidence type="ECO:0000256" key="6">
    <source>
        <dbReference type="ARBA" id="ARBA00023040"/>
    </source>
</evidence>
<dbReference type="Pfam" id="PF02076">
    <property type="entry name" value="STE3"/>
    <property type="match status" value="1"/>
</dbReference>
<dbReference type="GO" id="GO:0000750">
    <property type="term" value="P:pheromone-dependent signal transduction involved in conjugation with cellular fusion"/>
    <property type="evidence" value="ECO:0007669"/>
    <property type="project" value="TreeGrafter"/>
</dbReference>
<feature type="transmembrane region" description="Helical" evidence="10">
    <location>
        <begin position="205"/>
        <end position="229"/>
    </location>
</feature>
<evidence type="ECO:0000256" key="2">
    <source>
        <dbReference type="ARBA" id="ARBA00011085"/>
    </source>
</evidence>
<keyword evidence="8 11" id="KW-0675">Receptor</keyword>
<evidence type="ECO:0000256" key="8">
    <source>
        <dbReference type="ARBA" id="ARBA00023170"/>
    </source>
</evidence>
<dbReference type="InterPro" id="IPR001499">
    <property type="entry name" value="GPCR_STE3"/>
</dbReference>
<dbReference type="GO" id="GO:0004934">
    <property type="term" value="F:mating-type alpha-factor pheromone receptor activity"/>
    <property type="evidence" value="ECO:0007669"/>
    <property type="project" value="InterPro"/>
</dbReference>
<keyword evidence="4 10" id="KW-0812">Transmembrane</keyword>
<sequence length="322" mass="36795">MTDSTYPLFSILAFLGFVLPLIPLPWHLQAMNSGTSYFIIWSSLACLNQFINSIIWAGNALNTAPIWCEISIRIMMAASVGIPASSLCINRRLYRIASIHSAPVTQAEKRRSVLIDSLICLLFPVVFVALQYIVQGHRFNIFEDAGCFPALYNTLPTFFISSMWPLILGLISAVYCVLTLRLFARRRAEFTQFLSSNTTLTVSRYFRLMALSMAEICATTPLSIFTIWVNVKANPVQPWISWTDTHFNYSRVEQIPAILWRSDRILSIGIEFTCWVAPVCSFTFFLFFGFAQESRRHYLLMFSWLKKRLGIFATSRTLKQTP</sequence>
<feature type="transmembrane region" description="Helical" evidence="10">
    <location>
        <begin position="113"/>
        <end position="134"/>
    </location>
</feature>
<keyword evidence="12" id="KW-1185">Reference proteome</keyword>
<feature type="transmembrane region" description="Helical" evidence="10">
    <location>
        <begin position="6"/>
        <end position="26"/>
    </location>
</feature>
<evidence type="ECO:0000256" key="9">
    <source>
        <dbReference type="ARBA" id="ARBA00023224"/>
    </source>
</evidence>
<feature type="transmembrane region" description="Helical" evidence="10">
    <location>
        <begin position="70"/>
        <end position="89"/>
    </location>
</feature>
<dbReference type="OrthoDB" id="2874149at2759"/>
<evidence type="ECO:0000256" key="5">
    <source>
        <dbReference type="ARBA" id="ARBA00022989"/>
    </source>
</evidence>
<keyword evidence="3" id="KW-0589">Pheromone response</keyword>
<evidence type="ECO:0000256" key="4">
    <source>
        <dbReference type="ARBA" id="ARBA00022692"/>
    </source>
</evidence>
<dbReference type="PRINTS" id="PR00899">
    <property type="entry name" value="GPCRSTE3"/>
</dbReference>
<keyword evidence="9" id="KW-0807">Transducer</keyword>
<evidence type="ECO:0000256" key="3">
    <source>
        <dbReference type="ARBA" id="ARBA00022507"/>
    </source>
</evidence>
<dbReference type="EMBL" id="JADNYJ010000381">
    <property type="protein sequence ID" value="KAF8870067.1"/>
    <property type="molecule type" value="Genomic_DNA"/>
</dbReference>
<feature type="transmembrane region" description="Helical" evidence="10">
    <location>
        <begin position="163"/>
        <end position="184"/>
    </location>
</feature>
<protein>
    <submittedName>
        <fullName evidence="11">Fungal pheromone STE3G-protein-coupled receptor</fullName>
    </submittedName>
</protein>
<keyword evidence="7 10" id="KW-0472">Membrane</keyword>
<evidence type="ECO:0000256" key="7">
    <source>
        <dbReference type="ARBA" id="ARBA00023136"/>
    </source>
</evidence>
<keyword evidence="6" id="KW-0297">G-protein coupled receptor</keyword>
<comment type="similarity">
    <text evidence="2">Belongs to the G-protein coupled receptor 4 family.</text>
</comment>
<keyword evidence="5 10" id="KW-1133">Transmembrane helix</keyword>
<reference evidence="11" key="1">
    <citation type="submission" date="2020-11" db="EMBL/GenBank/DDBJ databases">
        <authorList>
            <consortium name="DOE Joint Genome Institute"/>
            <person name="Ahrendt S."/>
            <person name="Riley R."/>
            <person name="Andreopoulos W."/>
            <person name="LaButti K."/>
            <person name="Pangilinan J."/>
            <person name="Ruiz-duenas F.J."/>
            <person name="Barrasa J.M."/>
            <person name="Sanchez-Garcia M."/>
            <person name="Camarero S."/>
            <person name="Miyauchi S."/>
            <person name="Serrano A."/>
            <person name="Linde D."/>
            <person name="Babiker R."/>
            <person name="Drula E."/>
            <person name="Ayuso-Fernandez I."/>
            <person name="Pacheco R."/>
            <person name="Padilla G."/>
            <person name="Ferreira P."/>
            <person name="Barriuso J."/>
            <person name="Kellner H."/>
            <person name="Castanera R."/>
            <person name="Alfaro M."/>
            <person name="Ramirez L."/>
            <person name="Pisabarro A.G."/>
            <person name="Kuo A."/>
            <person name="Tritt A."/>
            <person name="Lipzen A."/>
            <person name="He G."/>
            <person name="Yan M."/>
            <person name="Ng V."/>
            <person name="Cullen D."/>
            <person name="Martin F."/>
            <person name="Rosso M.-N."/>
            <person name="Henrissat B."/>
            <person name="Hibbett D."/>
            <person name="Martinez A.T."/>
            <person name="Grigoriev I.V."/>
        </authorList>
    </citation>
    <scope>NUCLEOTIDE SEQUENCE</scope>
    <source>
        <strain evidence="11">AH 44721</strain>
    </source>
</reference>
<dbReference type="CDD" id="cd14966">
    <property type="entry name" value="7tmD_STE3"/>
    <property type="match status" value="1"/>
</dbReference>
<dbReference type="AlphaFoldDB" id="A0A9P5N6W4"/>
<feature type="transmembrane region" description="Helical" evidence="10">
    <location>
        <begin position="38"/>
        <end position="58"/>
    </location>
</feature>
<dbReference type="InterPro" id="IPR000481">
    <property type="entry name" value="GPCR_Pheromne_B_alpha_rcpt"/>
</dbReference>
<comment type="caution">
    <text evidence="11">The sequence shown here is derived from an EMBL/GenBank/DDBJ whole genome shotgun (WGS) entry which is preliminary data.</text>
</comment>
<accession>A0A9P5N6W4</accession>
<dbReference type="GO" id="GO:0005886">
    <property type="term" value="C:plasma membrane"/>
    <property type="evidence" value="ECO:0007669"/>
    <property type="project" value="TreeGrafter"/>
</dbReference>
<feature type="transmembrane region" description="Helical" evidence="10">
    <location>
        <begin position="265"/>
        <end position="291"/>
    </location>
</feature>
<dbReference type="PANTHER" id="PTHR28097:SF1">
    <property type="entry name" value="PHEROMONE A FACTOR RECEPTOR"/>
    <property type="match status" value="1"/>
</dbReference>